<dbReference type="Gene3D" id="1.25.40.10">
    <property type="entry name" value="Tetratricopeptide repeat domain"/>
    <property type="match status" value="1"/>
</dbReference>
<dbReference type="EMBL" id="CP074694">
    <property type="protein sequence ID" value="QVL32816.1"/>
    <property type="molecule type" value="Genomic_DNA"/>
</dbReference>
<evidence type="ECO:0000256" key="2">
    <source>
        <dbReference type="ARBA" id="ARBA00022803"/>
    </source>
</evidence>
<dbReference type="PANTHER" id="PTHR45586">
    <property type="entry name" value="TPR REPEAT-CONTAINING PROTEIN PA4667"/>
    <property type="match status" value="1"/>
</dbReference>
<protein>
    <recommendedName>
        <fullName evidence="5">Tetratricopeptide repeat protein</fullName>
    </recommendedName>
</protein>
<reference evidence="3" key="1">
    <citation type="submission" date="2021-05" db="EMBL/GenBank/DDBJ databases">
        <title>Complete genome sequence of the cellulolytic planctomycete Telmatocola sphagniphila SP2T and characterization of the first cellulase from planctomycetes.</title>
        <authorList>
            <person name="Rakitin A.L."/>
            <person name="Beletsky A.V."/>
            <person name="Naumoff D.G."/>
            <person name="Kulichevskaya I.S."/>
            <person name="Mardanov A.V."/>
            <person name="Ravin N.V."/>
            <person name="Dedysh S.N."/>
        </authorList>
    </citation>
    <scope>NUCLEOTIDE SEQUENCE</scope>
    <source>
        <strain evidence="3">SP2T</strain>
    </source>
</reference>
<dbReference type="InterPro" id="IPR011990">
    <property type="entry name" value="TPR-like_helical_dom_sf"/>
</dbReference>
<name>A0A8E6EYX6_9BACT</name>
<keyword evidence="2" id="KW-0802">TPR repeat</keyword>
<evidence type="ECO:0000313" key="4">
    <source>
        <dbReference type="Proteomes" id="UP000676194"/>
    </source>
</evidence>
<evidence type="ECO:0000256" key="1">
    <source>
        <dbReference type="ARBA" id="ARBA00022737"/>
    </source>
</evidence>
<dbReference type="RefSeq" id="WP_213497706.1">
    <property type="nucleotide sequence ID" value="NZ_CP074694.1"/>
</dbReference>
<dbReference type="SUPFAM" id="SSF48452">
    <property type="entry name" value="TPR-like"/>
    <property type="match status" value="1"/>
</dbReference>
<dbReference type="Proteomes" id="UP000676194">
    <property type="component" value="Chromosome"/>
</dbReference>
<proteinExistence type="predicted"/>
<organism evidence="3 4">
    <name type="scientific">Telmatocola sphagniphila</name>
    <dbReference type="NCBI Taxonomy" id="1123043"/>
    <lineage>
        <taxon>Bacteria</taxon>
        <taxon>Pseudomonadati</taxon>
        <taxon>Planctomycetota</taxon>
        <taxon>Planctomycetia</taxon>
        <taxon>Gemmatales</taxon>
        <taxon>Gemmataceae</taxon>
    </lineage>
</organism>
<evidence type="ECO:0000313" key="3">
    <source>
        <dbReference type="EMBL" id="QVL32816.1"/>
    </source>
</evidence>
<dbReference type="PANTHER" id="PTHR45586:SF1">
    <property type="entry name" value="LIPOPOLYSACCHARIDE ASSEMBLY PROTEIN B"/>
    <property type="match status" value="1"/>
</dbReference>
<dbReference type="AlphaFoldDB" id="A0A8E6EYX6"/>
<dbReference type="KEGG" id="tsph:KIH39_02535"/>
<keyword evidence="4" id="KW-1185">Reference proteome</keyword>
<keyword evidence="1" id="KW-0677">Repeat</keyword>
<accession>A0A8E6EYX6</accession>
<evidence type="ECO:0008006" key="5">
    <source>
        <dbReference type="Google" id="ProtNLM"/>
    </source>
</evidence>
<gene>
    <name evidence="3" type="ORF">KIH39_02535</name>
</gene>
<dbReference type="InterPro" id="IPR051012">
    <property type="entry name" value="CellSynth/LPSAsmb/PSIAsmb"/>
</dbReference>
<sequence length="697" mass="79645">MKFEPYMLCPCGSGKGLKWCCGDTYPQFFKAIGMIESGQPESGIRLVEELLKKHPNDPRVKIYAARAYYYVQNLIRSEELTVDALKIAPKLPSALLMKAMMLSRQQKLAEAIEVLHEAADYFPEKQSDSLKIVWGMIADFEYHRANFPAAKLAFIKQLEHDPLDEKRKETFEAYFVNEEGVPQFVLADYSYQPGTIAPPSTNKLLSAENLFAKHLEQNPNDQAARFNLALTRLWLGKCAEAIREFEIYQDLESDPVRAAEAGCLREVASEVFGFEDYCDHLSYIYHYQIVDGEKLGQTVQKLLAENRLGVVGRSEESGAVALTYFRPETIIDPAHPPKSRLPFCNIHLVPGQVILEHMNRENVETTKKELDAILGFSVEKPEFEQRFDRWQNTFNQLIPVTNENLPPSEFVILVRDSLIKYLEEQWYHKPLKSLGGLSPEQAQQDPKKKNRLEGLVQYLEYVAIVTFFNTNRLIRDVALERLPYDFNRLRRKLGITHKQIIASGDQATEIETLDLGAVTELAKSETVPSRLVKLFDSAIRFQDFDLAGRLGEKIIALPPEQEPRDRSNYYISIMNAAFRQQKFEEAVRWAEEGQKHVAIVADPSTQIDFMTRKLKCQLMMKKKEGIDEEMQSYDAEWPQHLELLAGVTETLLSNGAPDLALKYAEYGTRLAQKALKRSLENGFQEMAAEARKQLAKS</sequence>